<dbReference type="InterPro" id="IPR011199">
    <property type="entry name" value="Bacillithiol_biosynth_BshC"/>
</dbReference>
<organism evidence="5 6">
    <name type="scientific">Evansella vedderi</name>
    <dbReference type="NCBI Taxonomy" id="38282"/>
    <lineage>
        <taxon>Bacteria</taxon>
        <taxon>Bacillati</taxon>
        <taxon>Bacillota</taxon>
        <taxon>Bacilli</taxon>
        <taxon>Bacillales</taxon>
        <taxon>Bacillaceae</taxon>
        <taxon>Evansella</taxon>
    </lineage>
</organism>
<proteinExistence type="inferred from homology"/>
<name>A0ABT9ZSV8_9BACI</name>
<accession>A0ABT9ZSV8</accession>
<evidence type="ECO:0000259" key="3">
    <source>
        <dbReference type="Pfam" id="PF10079"/>
    </source>
</evidence>
<keyword evidence="1 2" id="KW-0436">Ligase</keyword>
<dbReference type="PIRSF" id="PIRSF012535">
    <property type="entry name" value="UCP012535"/>
    <property type="match status" value="1"/>
</dbReference>
<dbReference type="InterPro" id="IPR055399">
    <property type="entry name" value="CC_BshC"/>
</dbReference>
<dbReference type="Pfam" id="PF10079">
    <property type="entry name" value="Rossmann-like_BshC"/>
    <property type="match status" value="1"/>
</dbReference>
<dbReference type="InterPro" id="IPR055398">
    <property type="entry name" value="Rossmann-like_BshC"/>
</dbReference>
<dbReference type="EMBL" id="JAUSUG010000003">
    <property type="protein sequence ID" value="MDQ0253827.1"/>
    <property type="molecule type" value="Genomic_DNA"/>
</dbReference>
<dbReference type="NCBIfam" id="TIGR03998">
    <property type="entry name" value="thiol_BshC"/>
    <property type="match status" value="1"/>
</dbReference>
<sequence>MKMVLEDHLKNQPFLQQYINNNDKVMEFFDYPVNDEGLLRRYKEVRNRSYQRSELIKSLISFNKRFTDSPATYSQIARLEDKNSVVVVGGQQAGLLTGPVYTINKIFSILHEAKAIENKLNIPVVPIFWIAGEDHDVDEINHIYLHRGQRSRKFNLRERNDIKRPASDRIISAEKGRAFIKEAFQYLQETPFTKDLYLTLLEDVKEDCTYVEWFATIIHRLFNGTGLVLMDAHDQGIREIERPYFKEMVTNNDRLRSAFYEGAKGFQEAGFGEPIEIDEKNAHLFIHDQGQRFLLEKEGMFFKEKNGANKWMEEEILQKLNQNSLQLSNNVVTRPVMQDKLLPVITFIAGPGELKYWGTLRRVFHTLQINMPLILPRVHLTFISRRIEKNLAWIGMEASEVSKAALTEQKELWLDANTPSNMEGAFERARKELEATTEKLAYSFPTLGKGASAVHSKYEAILKKGLIQYEKQLSSFILHENKTALNKYDEVEVELIPDGNLQERYINIYSFLNLYGDDLVTRVYNQLKEEDTLLGKHVYIYL</sequence>
<gene>
    <name evidence="2" type="primary">bshC</name>
    <name evidence="5" type="ORF">J2S74_001199</name>
</gene>
<protein>
    <recommendedName>
        <fullName evidence="2">Putative cysteine ligase BshC</fullName>
        <ecNumber evidence="2">6.-.-.-</ecNumber>
    </recommendedName>
</protein>
<comment type="caution">
    <text evidence="5">The sequence shown here is derived from an EMBL/GenBank/DDBJ whole genome shotgun (WGS) entry which is preliminary data.</text>
</comment>
<evidence type="ECO:0000313" key="5">
    <source>
        <dbReference type="EMBL" id="MDQ0253827.1"/>
    </source>
</evidence>
<comment type="function">
    <text evidence="2">Involved in bacillithiol (BSH) biosynthesis. May catalyze the last step of the pathway, the addition of cysteine to glucosamine malate (GlcN-Mal) to generate BSH.</text>
</comment>
<feature type="domain" description="Bacillithiol biosynthesis BshC N-terminal Rossmann-like" evidence="3">
    <location>
        <begin position="10"/>
        <end position="377"/>
    </location>
</feature>
<comment type="similarity">
    <text evidence="2">Belongs to the BshC family.</text>
</comment>
<reference evidence="5 6" key="1">
    <citation type="submission" date="2023-07" db="EMBL/GenBank/DDBJ databases">
        <title>Genomic Encyclopedia of Type Strains, Phase IV (KMG-IV): sequencing the most valuable type-strain genomes for metagenomic binning, comparative biology and taxonomic classification.</title>
        <authorList>
            <person name="Goeker M."/>
        </authorList>
    </citation>
    <scope>NUCLEOTIDE SEQUENCE [LARGE SCALE GENOMIC DNA]</scope>
    <source>
        <strain evidence="5 6">DSM 9768</strain>
    </source>
</reference>
<evidence type="ECO:0000313" key="6">
    <source>
        <dbReference type="Proteomes" id="UP001230005"/>
    </source>
</evidence>
<dbReference type="Pfam" id="PF24850">
    <property type="entry name" value="CC_BshC"/>
    <property type="match status" value="1"/>
</dbReference>
<dbReference type="HAMAP" id="MF_01867">
    <property type="entry name" value="BshC"/>
    <property type="match status" value="1"/>
</dbReference>
<dbReference type="Proteomes" id="UP001230005">
    <property type="component" value="Unassembled WGS sequence"/>
</dbReference>
<feature type="domain" description="Bacillithiol biosynthesis BshC C-terminal coiled-coil" evidence="4">
    <location>
        <begin position="381"/>
        <end position="531"/>
    </location>
</feature>
<evidence type="ECO:0000256" key="2">
    <source>
        <dbReference type="HAMAP-Rule" id="MF_01867"/>
    </source>
</evidence>
<keyword evidence="6" id="KW-1185">Reference proteome</keyword>
<evidence type="ECO:0000256" key="1">
    <source>
        <dbReference type="ARBA" id="ARBA00022598"/>
    </source>
</evidence>
<dbReference type="RefSeq" id="WP_307322987.1">
    <property type="nucleotide sequence ID" value="NZ_JAUSUG010000003.1"/>
</dbReference>
<dbReference type="EC" id="6.-.-.-" evidence="2"/>
<evidence type="ECO:0000259" key="4">
    <source>
        <dbReference type="Pfam" id="PF24850"/>
    </source>
</evidence>